<dbReference type="Pfam" id="PF00589">
    <property type="entry name" value="Phage_integrase"/>
    <property type="match status" value="1"/>
</dbReference>
<keyword evidence="3" id="KW-0238">DNA-binding</keyword>
<evidence type="ECO:0000256" key="3">
    <source>
        <dbReference type="ARBA" id="ARBA00023125"/>
    </source>
</evidence>
<dbReference type="GO" id="GO:0015074">
    <property type="term" value="P:DNA integration"/>
    <property type="evidence" value="ECO:0007669"/>
    <property type="project" value="UniProtKB-KW"/>
</dbReference>
<feature type="domain" description="Tyr recombinase" evidence="5">
    <location>
        <begin position="186"/>
        <end position="368"/>
    </location>
</feature>
<dbReference type="PANTHER" id="PTHR30629:SF2">
    <property type="entry name" value="PROPHAGE INTEGRASE INTS-RELATED"/>
    <property type="match status" value="1"/>
</dbReference>
<dbReference type="RefSeq" id="WP_008338944.1">
    <property type="nucleotide sequence ID" value="NZ_AFRZ01000001.1"/>
</dbReference>
<dbReference type="Proteomes" id="UP000006431">
    <property type="component" value="Unassembled WGS sequence"/>
</dbReference>
<dbReference type="Gene3D" id="1.10.150.130">
    <property type="match status" value="1"/>
</dbReference>
<evidence type="ECO:0000256" key="4">
    <source>
        <dbReference type="ARBA" id="ARBA00023172"/>
    </source>
</evidence>
<gene>
    <name evidence="6" type="ORF">SMGD1_0845</name>
</gene>
<evidence type="ECO:0000256" key="1">
    <source>
        <dbReference type="ARBA" id="ARBA00008857"/>
    </source>
</evidence>
<organism evidence="6 7">
    <name type="scientific">Sulfurimonas gotlandica (strain DSM 19862 / JCM 16533 / GD1)</name>
    <dbReference type="NCBI Taxonomy" id="929558"/>
    <lineage>
        <taxon>Bacteria</taxon>
        <taxon>Pseudomonadati</taxon>
        <taxon>Campylobacterota</taxon>
        <taxon>Epsilonproteobacteria</taxon>
        <taxon>Campylobacterales</taxon>
        <taxon>Sulfurimonadaceae</taxon>
        <taxon>Sulfurimonas</taxon>
    </lineage>
</organism>
<evidence type="ECO:0000256" key="2">
    <source>
        <dbReference type="ARBA" id="ARBA00022908"/>
    </source>
</evidence>
<dbReference type="GO" id="GO:0003677">
    <property type="term" value="F:DNA binding"/>
    <property type="evidence" value="ECO:0007669"/>
    <property type="project" value="UniProtKB-KW"/>
</dbReference>
<reference evidence="6 7" key="1">
    <citation type="journal article" date="2012" name="Proc. Natl. Acad. Sci. U.S.A.">
        <title>Genome and physiology of a model Epsilonproteobacterium responsible for sulfide detoxification in marine oxygen depletion zones.</title>
        <authorList>
            <person name="Grote J."/>
            <person name="Schott T."/>
            <person name="Bruckner C.G."/>
            <person name="Glockner F.O."/>
            <person name="Jost G."/>
            <person name="Teeling H."/>
            <person name="Labrenz M."/>
            <person name="Jurgens K."/>
        </authorList>
    </citation>
    <scope>NUCLEOTIDE SEQUENCE [LARGE SCALE GENOMIC DNA]</scope>
    <source>
        <strain evidence="6 7">GD1</strain>
    </source>
</reference>
<dbReference type="PROSITE" id="PS51898">
    <property type="entry name" value="TYR_RECOMBINASE"/>
    <property type="match status" value="1"/>
</dbReference>
<dbReference type="HOGENOM" id="CLU_733469_0_0_7"/>
<dbReference type="InterPro" id="IPR010998">
    <property type="entry name" value="Integrase_recombinase_N"/>
</dbReference>
<dbReference type="SUPFAM" id="SSF56349">
    <property type="entry name" value="DNA breaking-rejoining enzymes"/>
    <property type="match status" value="1"/>
</dbReference>
<protein>
    <submittedName>
        <fullName evidence="6">Protein containing phage integrase catalytic core domain</fullName>
    </submittedName>
</protein>
<keyword evidence="4" id="KW-0233">DNA recombination</keyword>
<dbReference type="InterPro" id="IPR013762">
    <property type="entry name" value="Integrase-like_cat_sf"/>
</dbReference>
<dbReference type="InterPro" id="IPR011010">
    <property type="entry name" value="DNA_brk_join_enz"/>
</dbReference>
<evidence type="ECO:0000259" key="5">
    <source>
        <dbReference type="PROSITE" id="PS51898"/>
    </source>
</evidence>
<dbReference type="eggNOG" id="COG0582">
    <property type="taxonomic scope" value="Bacteria"/>
</dbReference>
<dbReference type="InterPro" id="IPR050808">
    <property type="entry name" value="Phage_Integrase"/>
</dbReference>
<keyword evidence="2" id="KW-0229">DNA integration</keyword>
<evidence type="ECO:0000313" key="6">
    <source>
        <dbReference type="EMBL" id="EHP29372.1"/>
    </source>
</evidence>
<dbReference type="PANTHER" id="PTHR30629">
    <property type="entry name" value="PROPHAGE INTEGRASE"/>
    <property type="match status" value="1"/>
</dbReference>
<keyword evidence="7" id="KW-1185">Reference proteome</keyword>
<comment type="similarity">
    <text evidence="1">Belongs to the 'phage' integrase family.</text>
</comment>
<dbReference type="GO" id="GO:0006310">
    <property type="term" value="P:DNA recombination"/>
    <property type="evidence" value="ECO:0007669"/>
    <property type="project" value="UniProtKB-KW"/>
</dbReference>
<dbReference type="AlphaFoldDB" id="B6BM50"/>
<dbReference type="PATRIC" id="fig|929558.5.peg.844"/>
<dbReference type="InterPro" id="IPR002104">
    <property type="entry name" value="Integrase_catalytic"/>
</dbReference>
<dbReference type="OrthoDB" id="9803188at2"/>
<evidence type="ECO:0000313" key="7">
    <source>
        <dbReference type="Proteomes" id="UP000006431"/>
    </source>
</evidence>
<sequence length="377" mass="44204">MAMKYNLEITKYKNIYSLKKDNGKDEYYTTFMLKGITYQKKNLTAEFNATTAKQASETLEFIKSEIREGREPFQSNGGDKVRNIILNDIATKKPKNKGGDNSHYKRSLELFFNKYINPTIGHLTMENVKDSHIKKILNSLEGNTKSYKLTVNVLMLKIFENAFRKGAIKTNPFYDLDYGTHEPKAEFDIRLNEDMEDTAKKIYNATINFDMSHRLLFLLSIMSVRRIGEIWKLRFSHFKKYSDGSWYVLATKDITKTGIEEKYPIPLEVVELLPEEVLDDEYKDEKLFHFCYSGMFLKEAKLIKNAKVEINKGYKITSHDNRNLFISILSSLGIDSDLADRCLSHNNKKNIKQVYLDVPYKKRKEIFEKWWNFLRAK</sequence>
<name>B6BM50_SULGG</name>
<accession>H1FX62</accession>
<proteinExistence type="inferred from homology"/>
<dbReference type="EMBL" id="AFRZ01000001">
    <property type="protein sequence ID" value="EHP29372.1"/>
    <property type="molecule type" value="Genomic_DNA"/>
</dbReference>
<comment type="caution">
    <text evidence="6">The sequence shown here is derived from an EMBL/GenBank/DDBJ whole genome shotgun (WGS) entry which is preliminary data.</text>
</comment>
<accession>B6BM50</accession>
<dbReference type="Gene3D" id="1.10.443.10">
    <property type="entry name" value="Intergrase catalytic core"/>
    <property type="match status" value="1"/>
</dbReference>